<evidence type="ECO:0000256" key="3">
    <source>
        <dbReference type="ARBA" id="ARBA00022574"/>
    </source>
</evidence>
<evidence type="ECO:0000256" key="6">
    <source>
        <dbReference type="ARBA" id="ARBA00023015"/>
    </source>
</evidence>
<keyword evidence="7 10" id="KW-0804">Transcription</keyword>
<evidence type="ECO:0000313" key="16">
    <source>
        <dbReference type="Proteomes" id="UP000663829"/>
    </source>
</evidence>
<dbReference type="AlphaFoldDB" id="A0A814LKW6"/>
<evidence type="ECO:0000259" key="13">
    <source>
        <dbReference type="Pfam" id="PF24105"/>
    </source>
</evidence>
<dbReference type="InterPro" id="IPR001680">
    <property type="entry name" value="WD40_rpt"/>
</dbReference>
<evidence type="ECO:0000256" key="9">
    <source>
        <dbReference type="PROSITE-ProRule" id="PRU00221"/>
    </source>
</evidence>
<dbReference type="Proteomes" id="UP000663829">
    <property type="component" value="Unassembled WGS sequence"/>
</dbReference>
<evidence type="ECO:0000256" key="11">
    <source>
        <dbReference type="SAM" id="MobiDB-lite"/>
    </source>
</evidence>
<dbReference type="PANTHER" id="PTHR13831:SF0">
    <property type="entry name" value="PROTEIN HIRA"/>
    <property type="match status" value="1"/>
</dbReference>
<dbReference type="EMBL" id="CAJNOQ010004569">
    <property type="protein sequence ID" value="CAF1065043.1"/>
    <property type="molecule type" value="Genomic_DNA"/>
</dbReference>
<evidence type="ECO:0000313" key="15">
    <source>
        <dbReference type="EMBL" id="CAF3832851.1"/>
    </source>
</evidence>
<gene>
    <name evidence="14" type="ORF">GPM918_LOCUS16980</name>
    <name evidence="15" type="ORF">SRO942_LOCUS16979</name>
</gene>
<keyword evidence="10" id="KW-0678">Repressor</keyword>
<dbReference type="InterPro" id="IPR055410">
    <property type="entry name" value="Beta-prop_CAF1B_HIR1"/>
</dbReference>
<keyword evidence="16" id="KW-1185">Reference proteome</keyword>
<dbReference type="Pfam" id="PF24105">
    <property type="entry name" value="Beta-prop_CAF1B_HIR1"/>
    <property type="match status" value="1"/>
</dbReference>
<proteinExistence type="inferred from homology"/>
<feature type="domain" description="Protein HIRA-like C-terminal" evidence="12">
    <location>
        <begin position="671"/>
        <end position="875"/>
    </location>
</feature>
<dbReference type="GO" id="GO:0006351">
    <property type="term" value="P:DNA-templated transcription"/>
    <property type="evidence" value="ECO:0007669"/>
    <property type="project" value="InterPro"/>
</dbReference>
<feature type="compositionally biased region" description="Low complexity" evidence="11">
    <location>
        <begin position="455"/>
        <end position="464"/>
    </location>
</feature>
<dbReference type="GO" id="GO:0005634">
    <property type="term" value="C:nucleus"/>
    <property type="evidence" value="ECO:0007669"/>
    <property type="project" value="UniProtKB-SubCell"/>
</dbReference>
<dbReference type="EMBL" id="CAJOBC010004569">
    <property type="protein sequence ID" value="CAF3832851.1"/>
    <property type="molecule type" value="Genomic_DNA"/>
</dbReference>
<dbReference type="InterPro" id="IPR036322">
    <property type="entry name" value="WD40_repeat_dom_sf"/>
</dbReference>
<dbReference type="Pfam" id="PF07569">
    <property type="entry name" value="Hira"/>
    <property type="match status" value="1"/>
</dbReference>
<reference evidence="14" key="1">
    <citation type="submission" date="2021-02" db="EMBL/GenBank/DDBJ databases">
        <authorList>
            <person name="Nowell W R."/>
        </authorList>
    </citation>
    <scope>NUCLEOTIDE SEQUENCE</scope>
</reference>
<evidence type="ECO:0000256" key="1">
    <source>
        <dbReference type="ARBA" id="ARBA00004123"/>
    </source>
</evidence>
<dbReference type="GO" id="GO:0000785">
    <property type="term" value="C:chromatin"/>
    <property type="evidence" value="ECO:0007669"/>
    <property type="project" value="TreeGrafter"/>
</dbReference>
<dbReference type="SMART" id="SM00320">
    <property type="entry name" value="WD40"/>
    <property type="match status" value="5"/>
</dbReference>
<keyword evidence="5 10" id="KW-0156">Chromatin regulator</keyword>
<dbReference type="GO" id="GO:0000417">
    <property type="term" value="C:HIR complex"/>
    <property type="evidence" value="ECO:0007669"/>
    <property type="project" value="TreeGrafter"/>
</dbReference>
<keyword evidence="8 10" id="KW-0539">Nucleus</keyword>
<feature type="domain" description="CAF1B/HIR1 beta-propeller" evidence="13">
    <location>
        <begin position="2"/>
        <end position="212"/>
    </location>
</feature>
<dbReference type="PROSITE" id="PS50082">
    <property type="entry name" value="WD_REPEATS_2"/>
    <property type="match status" value="2"/>
</dbReference>
<evidence type="ECO:0000313" key="14">
    <source>
        <dbReference type="EMBL" id="CAF1065043.1"/>
    </source>
</evidence>
<dbReference type="GO" id="GO:0031491">
    <property type="term" value="F:nucleosome binding"/>
    <property type="evidence" value="ECO:0007669"/>
    <property type="project" value="TreeGrafter"/>
</dbReference>
<keyword evidence="4 10" id="KW-0677">Repeat</keyword>
<dbReference type="Gene3D" id="2.130.10.10">
    <property type="entry name" value="YVTN repeat-like/Quinoprotein amine dehydrogenase"/>
    <property type="match status" value="2"/>
</dbReference>
<keyword evidence="3 9" id="KW-0853">WD repeat</keyword>
<dbReference type="GO" id="GO:0006338">
    <property type="term" value="P:chromatin remodeling"/>
    <property type="evidence" value="ECO:0007669"/>
    <property type="project" value="InterPro"/>
</dbReference>
<dbReference type="Proteomes" id="UP000681722">
    <property type="component" value="Unassembled WGS sequence"/>
</dbReference>
<organism evidence="14 16">
    <name type="scientific">Didymodactylos carnosus</name>
    <dbReference type="NCBI Taxonomy" id="1234261"/>
    <lineage>
        <taxon>Eukaryota</taxon>
        <taxon>Metazoa</taxon>
        <taxon>Spiralia</taxon>
        <taxon>Gnathifera</taxon>
        <taxon>Rotifera</taxon>
        <taxon>Eurotatoria</taxon>
        <taxon>Bdelloidea</taxon>
        <taxon>Philodinida</taxon>
        <taxon>Philodinidae</taxon>
        <taxon>Didymodactylos</taxon>
    </lineage>
</organism>
<sequence length="924" mass="103825">MKIIKPNWIHGSETQISSLDIHPDGSKLVTGGQLSKTYCILIWNLLPICDEDKELDQLTPKLLCRIESQACIHCVRFSLKGHVLAVAQGETVTIYHKTGTSIVQQPTTASAFSANFPEKWSTRVVLREHKAEVLDLSWAPADRYLASCSVDNKIIVYDGKTLTSVIAILEGHTGIVKGIAWDPTCVYLASQCADCTLKIWSTQSWKVEKTIDEPFIECADFTQYLRLSWSPDGQTLTTAHAKNGCFPVAKTIARKTWQFKEDLAGHKKEVTCVRYFPRILEINGKKRCLVAVGSRDRSVSLWLTSPRQAVCGLRDLFSNSIVDMTWALIPTRKNICLALCSLDGTCCVILFEQNELGKPFEYEQMCEFWSQYYKIPRDRFDLSSGMKKPQIIQSSPIKIQHQTTVNNIVQNPRPPSPKPKLTNGHVSSSNDIQSQPAQSTSDKAVTVQPTQIAPSPSVQQQTSVLTSASTTTVITSVHIDQSERRLTDGRRCIKPFCVATATTNGDEDMITSSDTQVVSSMASVSSSKPLVLTNDPFKTPHQQQEKRIPPIPCDKRLTVSTITTTAPPHPSLLSSPLSRSTSASVIFPTLKLQSNFLKLSNKNEYRIENYLQKKSIHLLSCYSHDNHLLLWKSSFQSPILTLSICSQILCLSTYEESQHLYDLYVLTTQSGLRLYSNICLIQPLAGLYCSESKNDQTCTISVVYSNGTLTVFELLLTTTEMKCVMNDSYIGHLVTANSSIVDIFTFKHLTNKTICIITSNGHLYAYDSNLKHWTCLYKRQDILFDSSLPKSIGPLANLSFTQQSTTSTTTTNQDEELLYLSNYRELLCSNYLETMINRSNVLKSSQEYSFWLTSHIRYLASSNLTDRLRKIQDSLEILFKFYNSATTTTTKLKDENKKIIEECVQILETYPDTINLATHYKAQL</sequence>
<dbReference type="InterPro" id="IPR031120">
    <property type="entry name" value="HIR1-like"/>
</dbReference>
<evidence type="ECO:0000259" key="12">
    <source>
        <dbReference type="Pfam" id="PF07569"/>
    </source>
</evidence>
<feature type="repeat" description="WD" evidence="9">
    <location>
        <begin position="169"/>
        <end position="210"/>
    </location>
</feature>
<comment type="caution">
    <text evidence="14">The sequence shown here is derived from an EMBL/GenBank/DDBJ whole genome shotgun (WGS) entry which is preliminary data.</text>
</comment>
<dbReference type="InterPro" id="IPR015943">
    <property type="entry name" value="WD40/YVTN_repeat-like_dom_sf"/>
</dbReference>
<comment type="function">
    <text evidence="10">Required for replication-independent chromatin assembly and for the periodic repression of histone gene transcription during the cell cycle.</text>
</comment>
<accession>A0A814LKW6</accession>
<comment type="similarity">
    <text evidence="2 10">Belongs to the WD repeat HIR1 family.</text>
</comment>
<dbReference type="PROSITE" id="PS50294">
    <property type="entry name" value="WD_REPEATS_REGION"/>
    <property type="match status" value="2"/>
</dbReference>
<dbReference type="InterPro" id="IPR011494">
    <property type="entry name" value="HIRA-like_C"/>
</dbReference>
<dbReference type="SUPFAM" id="SSF50978">
    <property type="entry name" value="WD40 repeat-like"/>
    <property type="match status" value="2"/>
</dbReference>
<keyword evidence="6 10" id="KW-0805">Transcription regulation</keyword>
<dbReference type="Pfam" id="PF00400">
    <property type="entry name" value="WD40"/>
    <property type="match status" value="1"/>
</dbReference>
<feature type="compositionally biased region" description="Polar residues" evidence="11">
    <location>
        <begin position="424"/>
        <end position="454"/>
    </location>
</feature>
<protein>
    <recommendedName>
        <fullName evidence="10">Protein HIRA</fullName>
    </recommendedName>
</protein>
<name>A0A814LKW6_9BILA</name>
<evidence type="ECO:0000256" key="7">
    <source>
        <dbReference type="ARBA" id="ARBA00023163"/>
    </source>
</evidence>
<feature type="repeat" description="WD" evidence="9">
    <location>
        <begin position="126"/>
        <end position="158"/>
    </location>
</feature>
<dbReference type="GO" id="GO:0006355">
    <property type="term" value="P:regulation of DNA-templated transcription"/>
    <property type="evidence" value="ECO:0007669"/>
    <property type="project" value="InterPro"/>
</dbReference>
<evidence type="ECO:0000256" key="4">
    <source>
        <dbReference type="ARBA" id="ARBA00022737"/>
    </source>
</evidence>
<evidence type="ECO:0000256" key="5">
    <source>
        <dbReference type="ARBA" id="ARBA00022853"/>
    </source>
</evidence>
<dbReference type="OrthoDB" id="1741719at2759"/>
<evidence type="ECO:0000256" key="10">
    <source>
        <dbReference type="RuleBase" id="RU364014"/>
    </source>
</evidence>
<feature type="region of interest" description="Disordered" evidence="11">
    <location>
        <begin position="407"/>
        <end position="464"/>
    </location>
</feature>
<evidence type="ECO:0000256" key="8">
    <source>
        <dbReference type="ARBA" id="ARBA00023242"/>
    </source>
</evidence>
<comment type="subcellular location">
    <subcellularLocation>
        <location evidence="1 10">Nucleus</location>
    </subcellularLocation>
</comment>
<dbReference type="PANTHER" id="PTHR13831">
    <property type="entry name" value="MEMBER OF THE HIR1 FAMILY OF WD-REPEAT PROTEINS"/>
    <property type="match status" value="1"/>
</dbReference>
<evidence type="ECO:0000256" key="2">
    <source>
        <dbReference type="ARBA" id="ARBA00007306"/>
    </source>
</evidence>